<dbReference type="PANTHER" id="PTHR12526">
    <property type="entry name" value="GLYCOSYLTRANSFERASE"/>
    <property type="match status" value="1"/>
</dbReference>
<dbReference type="Proteomes" id="UP000094379">
    <property type="component" value="Unassembled WGS sequence"/>
</dbReference>
<evidence type="ECO:0000259" key="2">
    <source>
        <dbReference type="Pfam" id="PF13439"/>
    </source>
</evidence>
<dbReference type="SUPFAM" id="SSF53756">
    <property type="entry name" value="UDP-Glycosyltransferase/glycogen phosphorylase"/>
    <property type="match status" value="1"/>
</dbReference>
<dbReference type="InterPro" id="IPR028098">
    <property type="entry name" value="Glyco_trans_4-like_N"/>
</dbReference>
<dbReference type="InterPro" id="IPR001296">
    <property type="entry name" value="Glyco_trans_1"/>
</dbReference>
<dbReference type="Pfam" id="PF00534">
    <property type="entry name" value="Glycos_transf_1"/>
    <property type="match status" value="1"/>
</dbReference>
<organism evidence="3 4">
    <name type="scientific">Methylophaga muralis</name>
    <dbReference type="NCBI Taxonomy" id="291169"/>
    <lineage>
        <taxon>Bacteria</taxon>
        <taxon>Pseudomonadati</taxon>
        <taxon>Pseudomonadota</taxon>
        <taxon>Gammaproteobacteria</taxon>
        <taxon>Thiotrichales</taxon>
        <taxon>Piscirickettsiaceae</taxon>
        <taxon>Methylophaga</taxon>
    </lineage>
</organism>
<accession>A0A1E3GPP4</accession>
<dbReference type="GO" id="GO:0016757">
    <property type="term" value="F:glycosyltransferase activity"/>
    <property type="evidence" value="ECO:0007669"/>
    <property type="project" value="UniProtKB-KW"/>
</dbReference>
<evidence type="ECO:0000313" key="4">
    <source>
        <dbReference type="Proteomes" id="UP000094379"/>
    </source>
</evidence>
<keyword evidence="4" id="KW-1185">Reference proteome</keyword>
<keyword evidence="3" id="KW-0808">Transferase</keyword>
<dbReference type="PATRIC" id="fig|291169.3.peg.2852"/>
<dbReference type="Gene3D" id="3.40.50.2000">
    <property type="entry name" value="Glycogen Phosphorylase B"/>
    <property type="match status" value="2"/>
</dbReference>
<reference evidence="3 4" key="1">
    <citation type="submission" date="2016-07" db="EMBL/GenBank/DDBJ databases">
        <title>Draft Genome Sequence of Methylophaga muralis Bur 1.</title>
        <authorList>
            <person name="Vasilenko O.V."/>
            <person name="Doronina N.V."/>
            <person name="Shmareva M.N."/>
            <person name="Tarlachkov S.V."/>
            <person name="Mustakhimov I."/>
            <person name="Trotsenko Y.A."/>
        </authorList>
    </citation>
    <scope>NUCLEOTIDE SEQUENCE [LARGE SCALE GENOMIC DNA]</scope>
    <source>
        <strain evidence="3 4">Bur 1</strain>
    </source>
</reference>
<gene>
    <name evidence="3" type="primary">epsD_1</name>
    <name evidence="3" type="ORF">A9E74_02813</name>
</gene>
<dbReference type="CDD" id="cd03811">
    <property type="entry name" value="GT4_GT28_WabH-like"/>
    <property type="match status" value="1"/>
</dbReference>
<dbReference type="Pfam" id="PF13439">
    <property type="entry name" value="Glyco_transf_4"/>
    <property type="match status" value="1"/>
</dbReference>
<feature type="domain" description="Glycosyltransferase subfamily 4-like N-terminal" evidence="2">
    <location>
        <begin position="20"/>
        <end position="170"/>
    </location>
</feature>
<proteinExistence type="predicted"/>
<sequence>MNAKNVLILCNDYNAPFLSVAKEYASYLNNTDHDAIVVFLKGQKDPAIENEVSAKKVIFLEATNKELGGFKGKLTEQIRKLHHQYQFQFIVAHRYRAIFIATQLKDIQVFGVCHIDGNFKRLSRKLYIRFFGKNLTLIGVSKAIRDDVRKSLPFIKKEKIVHLYNSLDFETLRASLLDRSAAKKALAISETEYCFINVGRLHEDKDQATLINAFALALPQMPQARLYIAGAGRLESALKHQVEKLNLQEKITFLGKVPEVFRYLRAFDCFVLSSIREGLPVALLEAYAAELPPIASLCSGNTEAIEDVTEGFEVGHPEQLANLMIKRYEMSPVETNQLIRRLNDKLELSFTNAAVKAEFWNIVDPKTN</sequence>
<evidence type="ECO:0000313" key="3">
    <source>
        <dbReference type="EMBL" id="ODN65391.1"/>
    </source>
</evidence>
<dbReference type="EC" id="2.4.-.-" evidence="3"/>
<dbReference type="GO" id="GO:1901135">
    <property type="term" value="P:carbohydrate derivative metabolic process"/>
    <property type="evidence" value="ECO:0007669"/>
    <property type="project" value="UniProtKB-ARBA"/>
</dbReference>
<evidence type="ECO:0000259" key="1">
    <source>
        <dbReference type="Pfam" id="PF00534"/>
    </source>
</evidence>
<dbReference type="STRING" id="291169.A9E74_02813"/>
<protein>
    <submittedName>
        <fullName evidence="3">Putative glycosyltransferase EpsD</fullName>
        <ecNumber evidence="3">2.4.-.-</ecNumber>
    </submittedName>
</protein>
<name>A0A1E3GPP4_9GAMM</name>
<dbReference type="PANTHER" id="PTHR12526:SF637">
    <property type="entry name" value="GLYCOSYLTRANSFERASE EPSF-RELATED"/>
    <property type="match status" value="1"/>
</dbReference>
<keyword evidence="3" id="KW-0328">Glycosyltransferase</keyword>
<comment type="caution">
    <text evidence="3">The sequence shown here is derived from an EMBL/GenBank/DDBJ whole genome shotgun (WGS) entry which is preliminary data.</text>
</comment>
<dbReference type="AlphaFoldDB" id="A0A1E3GPP4"/>
<dbReference type="EMBL" id="MCRI01000088">
    <property type="protein sequence ID" value="ODN65391.1"/>
    <property type="molecule type" value="Genomic_DNA"/>
</dbReference>
<feature type="domain" description="Glycosyl transferase family 1" evidence="1">
    <location>
        <begin position="179"/>
        <end position="329"/>
    </location>
</feature>